<proteinExistence type="predicted"/>
<name>A0ABR3JMJ3_9AGAR</name>
<feature type="compositionally biased region" description="Low complexity" evidence="2">
    <location>
        <begin position="336"/>
        <end position="355"/>
    </location>
</feature>
<feature type="region of interest" description="Disordered" evidence="2">
    <location>
        <begin position="119"/>
        <end position="167"/>
    </location>
</feature>
<dbReference type="Proteomes" id="UP001556367">
    <property type="component" value="Unassembled WGS sequence"/>
</dbReference>
<feature type="compositionally biased region" description="Polar residues" evidence="2">
    <location>
        <begin position="211"/>
        <end position="220"/>
    </location>
</feature>
<evidence type="ECO:0000313" key="5">
    <source>
        <dbReference type="Proteomes" id="UP001556367"/>
    </source>
</evidence>
<feature type="compositionally biased region" description="Polar residues" evidence="2">
    <location>
        <begin position="401"/>
        <end position="429"/>
    </location>
</feature>
<feature type="region of interest" description="Disordered" evidence="2">
    <location>
        <begin position="333"/>
        <end position="482"/>
    </location>
</feature>
<feature type="region of interest" description="Disordered" evidence="2">
    <location>
        <begin position="1"/>
        <end position="26"/>
    </location>
</feature>
<accession>A0ABR3JMJ3</accession>
<comment type="caution">
    <text evidence="4">The sequence shown here is derived from an EMBL/GenBank/DDBJ whole genome shotgun (WGS) entry which is preliminary data.</text>
</comment>
<evidence type="ECO:0000313" key="4">
    <source>
        <dbReference type="EMBL" id="KAL0957033.1"/>
    </source>
</evidence>
<dbReference type="Pfam" id="PF06428">
    <property type="entry name" value="Sec2p"/>
    <property type="match status" value="1"/>
</dbReference>
<dbReference type="EMBL" id="JASNQZ010000006">
    <property type="protein sequence ID" value="KAL0957033.1"/>
    <property type="molecule type" value="Genomic_DNA"/>
</dbReference>
<dbReference type="InterPro" id="IPR040351">
    <property type="entry name" value="RAB3IL/RAB3IP/Sec2"/>
</dbReference>
<evidence type="ECO:0000256" key="1">
    <source>
        <dbReference type="ARBA" id="ARBA00023054"/>
    </source>
</evidence>
<organism evidence="4 5">
    <name type="scientific">Hohenbuehelia grisea</name>
    <dbReference type="NCBI Taxonomy" id="104357"/>
    <lineage>
        <taxon>Eukaryota</taxon>
        <taxon>Fungi</taxon>
        <taxon>Dikarya</taxon>
        <taxon>Basidiomycota</taxon>
        <taxon>Agaricomycotina</taxon>
        <taxon>Agaricomycetes</taxon>
        <taxon>Agaricomycetidae</taxon>
        <taxon>Agaricales</taxon>
        <taxon>Pleurotineae</taxon>
        <taxon>Pleurotaceae</taxon>
        <taxon>Hohenbuehelia</taxon>
    </lineage>
</organism>
<keyword evidence="5" id="KW-1185">Reference proteome</keyword>
<protein>
    <recommendedName>
        <fullName evidence="3">GDP/GTP exchange factor Sec2 N-terminal domain-containing protein</fullName>
    </recommendedName>
</protein>
<dbReference type="Gene3D" id="6.10.140.910">
    <property type="match status" value="1"/>
</dbReference>
<keyword evidence="1" id="KW-0175">Coiled coil</keyword>
<evidence type="ECO:0000256" key="2">
    <source>
        <dbReference type="SAM" id="MobiDB-lite"/>
    </source>
</evidence>
<reference evidence="5" key="1">
    <citation type="submission" date="2024-06" db="EMBL/GenBank/DDBJ databases">
        <title>Multi-omics analyses provide insights into the biosynthesis of the anticancer antibiotic pleurotin in Hohenbuehelia grisea.</title>
        <authorList>
            <person name="Weaver J.A."/>
            <person name="Alberti F."/>
        </authorList>
    </citation>
    <scope>NUCLEOTIDE SEQUENCE [LARGE SCALE GENOMIC DNA]</scope>
    <source>
        <strain evidence="5">T-177</strain>
    </source>
</reference>
<dbReference type="PANTHER" id="PTHR14430">
    <property type="entry name" value="RABIN3-RELATED"/>
    <property type="match status" value="1"/>
</dbReference>
<feature type="region of interest" description="Disordered" evidence="2">
    <location>
        <begin position="179"/>
        <end position="224"/>
    </location>
</feature>
<evidence type="ECO:0000259" key="3">
    <source>
        <dbReference type="Pfam" id="PF06428"/>
    </source>
</evidence>
<dbReference type="PANTHER" id="PTHR14430:SF0">
    <property type="entry name" value="SEC2P DOMAIN-CONTAINING PROTEIN"/>
    <property type="match status" value="1"/>
</dbReference>
<dbReference type="SUPFAM" id="SSF144284">
    <property type="entry name" value="Sec2 N-terminal region"/>
    <property type="match status" value="1"/>
</dbReference>
<feature type="compositionally biased region" description="Low complexity" evidence="2">
    <location>
        <begin position="364"/>
        <end position="375"/>
    </location>
</feature>
<gene>
    <name evidence="4" type="ORF">HGRIS_003134</name>
</gene>
<sequence length="482" mass="51558">MFPSSLKGSPQLPRRSDSLNATQQKSATHPIFLKIEQELHDARRVHSHGQEEDLRSALSMVIDRVGELSSQLSEAYKTQADLETQLNLAKSNLKLVIANNEMLEEALRQGSVNGRDVGWQRRSTRENELAASGHRPHSVDYPASTREEIETPPLPSSATIVPTPASPVPQDKSFFKFRFSSSSSNGGSKSASVSRPDTPSGSTLAAPPQHGLSNLASPSLPSIPDHVKEVEDLTAELERERKAHQKAQADRAALEEELESLSQALFEEANKMVASERRKRADMAEELQEAILEKEALRSALRLIEGQSMEFHSSASSSRESVEASPILPASISHVSAKSAPTSRSRSSSQVGVKSRPGSPDAATTPLPRQQTLPTASASRPVSPASIHLPDSPPLDAMPSPATQESDSPQLPQTLSSTVESSGTGTAGTVSYHDPTTESAESAWADVSSASPALGAQPTPKARLLPEPSEGTYATAALYSLR</sequence>
<dbReference type="InterPro" id="IPR009449">
    <property type="entry name" value="Sec2_N"/>
</dbReference>
<feature type="compositionally biased region" description="Low complexity" evidence="2">
    <location>
        <begin position="179"/>
        <end position="194"/>
    </location>
</feature>
<feature type="domain" description="GDP/GTP exchange factor Sec2 N-terminal" evidence="3">
    <location>
        <begin position="226"/>
        <end position="295"/>
    </location>
</feature>